<name>A0ABV6M3I4_9ACTN</name>
<evidence type="ECO:0000313" key="5">
    <source>
        <dbReference type="EMBL" id="MFC0529064.1"/>
    </source>
</evidence>
<accession>A0ABV6M3I4</accession>
<feature type="region of interest" description="Disordered" evidence="3">
    <location>
        <begin position="119"/>
        <end position="143"/>
    </location>
</feature>
<dbReference type="InterPro" id="IPR004107">
    <property type="entry name" value="Integrase_SAM-like_N"/>
</dbReference>
<dbReference type="InterPro" id="IPR044068">
    <property type="entry name" value="CB"/>
</dbReference>
<dbReference type="PROSITE" id="PS51900">
    <property type="entry name" value="CB"/>
    <property type="match status" value="1"/>
</dbReference>
<keyword evidence="6" id="KW-1185">Reference proteome</keyword>
<dbReference type="InterPro" id="IPR010998">
    <property type="entry name" value="Integrase_recombinase_N"/>
</dbReference>
<dbReference type="EMBL" id="JBHLUH010000023">
    <property type="protein sequence ID" value="MFC0529064.1"/>
    <property type="molecule type" value="Genomic_DNA"/>
</dbReference>
<evidence type="ECO:0000313" key="6">
    <source>
        <dbReference type="Proteomes" id="UP001589867"/>
    </source>
</evidence>
<dbReference type="Pfam" id="PF13495">
    <property type="entry name" value="Phage_int_SAM_4"/>
    <property type="match status" value="1"/>
</dbReference>
<evidence type="ECO:0000259" key="4">
    <source>
        <dbReference type="PROSITE" id="PS51900"/>
    </source>
</evidence>
<dbReference type="SUPFAM" id="SSF56349">
    <property type="entry name" value="DNA breaking-rejoining enzymes"/>
    <property type="match status" value="1"/>
</dbReference>
<comment type="caution">
    <text evidence="5">The sequence shown here is derived from an EMBL/GenBank/DDBJ whole genome shotgun (WGS) entry which is preliminary data.</text>
</comment>
<organism evidence="5 6">
    <name type="scientific">Phytohabitans kaempferiae</name>
    <dbReference type="NCBI Taxonomy" id="1620943"/>
    <lineage>
        <taxon>Bacteria</taxon>
        <taxon>Bacillati</taxon>
        <taxon>Actinomycetota</taxon>
        <taxon>Actinomycetes</taxon>
        <taxon>Micromonosporales</taxon>
        <taxon>Micromonosporaceae</taxon>
    </lineage>
</organism>
<evidence type="ECO:0000256" key="1">
    <source>
        <dbReference type="ARBA" id="ARBA00023125"/>
    </source>
</evidence>
<keyword evidence="1 2" id="KW-0238">DNA-binding</keyword>
<sequence>MTGNLERLTNGLVSTWAGFLRDWDRTLRAGNYPGTTRYNYLLAVAQLARYLDDHRSGLDAEAAAMDPVAVRRAQLESFQAWMVQTRSPSTAMNKYKALQQFLRWLVQDEEVIDRSPMERVRQPKTPPGLGCRRSPTWPLPTST</sequence>
<evidence type="ECO:0000256" key="3">
    <source>
        <dbReference type="SAM" id="MobiDB-lite"/>
    </source>
</evidence>
<feature type="domain" description="Core-binding (CB)" evidence="4">
    <location>
        <begin position="14"/>
        <end position="106"/>
    </location>
</feature>
<dbReference type="InterPro" id="IPR011010">
    <property type="entry name" value="DNA_brk_join_enz"/>
</dbReference>
<dbReference type="Gene3D" id="1.10.150.130">
    <property type="match status" value="1"/>
</dbReference>
<protein>
    <submittedName>
        <fullName evidence="5">Phage integrase N-terminal SAM-like domain-containing protein</fullName>
    </submittedName>
</protein>
<evidence type="ECO:0000256" key="2">
    <source>
        <dbReference type="PROSITE-ProRule" id="PRU01248"/>
    </source>
</evidence>
<reference evidence="5 6" key="1">
    <citation type="submission" date="2024-09" db="EMBL/GenBank/DDBJ databases">
        <authorList>
            <person name="Sun Q."/>
            <person name="Mori K."/>
        </authorList>
    </citation>
    <scope>NUCLEOTIDE SEQUENCE [LARGE SCALE GENOMIC DNA]</scope>
    <source>
        <strain evidence="5 6">TBRC 3947</strain>
    </source>
</reference>
<dbReference type="Proteomes" id="UP001589867">
    <property type="component" value="Unassembled WGS sequence"/>
</dbReference>
<gene>
    <name evidence="5" type="ORF">ACFFIA_15510</name>
</gene>
<proteinExistence type="predicted"/>
<dbReference type="RefSeq" id="WP_377251445.1">
    <property type="nucleotide sequence ID" value="NZ_JBHLUH010000023.1"/>
</dbReference>